<evidence type="ECO:0000259" key="3">
    <source>
        <dbReference type="Pfam" id="PF11824"/>
    </source>
</evidence>
<protein>
    <submittedName>
        <fullName evidence="4">APHP domain protein</fullName>
    </submittedName>
</protein>
<feature type="transmembrane region" description="Helical" evidence="1">
    <location>
        <begin position="466"/>
        <end position="484"/>
    </location>
</feature>
<name>A0A0X8XXW3_9EURY</name>
<accession>A0A0X8XXW3</accession>
<evidence type="ECO:0000313" key="5">
    <source>
        <dbReference type="Proteomes" id="UP000069850"/>
    </source>
</evidence>
<dbReference type="InterPro" id="IPR013783">
    <property type="entry name" value="Ig-like_fold"/>
</dbReference>
<feature type="domain" description="CARDB" evidence="2">
    <location>
        <begin position="510"/>
        <end position="597"/>
    </location>
</feature>
<feature type="domain" description="DUF3344" evidence="3">
    <location>
        <begin position="32"/>
        <end position="331"/>
    </location>
</feature>
<organism evidence="4 5">
    <name type="scientific">Methanoculleus bourgensis</name>
    <dbReference type="NCBI Taxonomy" id="83986"/>
    <lineage>
        <taxon>Archaea</taxon>
        <taxon>Methanobacteriati</taxon>
        <taxon>Methanobacteriota</taxon>
        <taxon>Stenosarchaea group</taxon>
        <taxon>Methanomicrobia</taxon>
        <taxon>Methanomicrobiales</taxon>
        <taxon>Methanomicrobiaceae</taxon>
        <taxon>Methanoculleus</taxon>
    </lineage>
</organism>
<reference evidence="4 5" key="1">
    <citation type="submission" date="2016-01" db="EMBL/GenBank/DDBJ databases">
        <authorList>
            <person name="Manzoor S."/>
        </authorList>
    </citation>
    <scope>NUCLEOTIDE SEQUENCE [LARGE SCALE GENOMIC DNA]</scope>
    <source>
        <strain evidence="4">Methanoculleus sp MAB1</strain>
    </source>
</reference>
<keyword evidence="1" id="KW-1133">Transmembrane helix</keyword>
<evidence type="ECO:0000313" key="4">
    <source>
        <dbReference type="EMBL" id="CVK34349.1"/>
    </source>
</evidence>
<dbReference type="EMBL" id="LT158599">
    <property type="protein sequence ID" value="CVK34349.1"/>
    <property type="molecule type" value="Genomic_DNA"/>
</dbReference>
<evidence type="ECO:0000259" key="2">
    <source>
        <dbReference type="Pfam" id="PF07705"/>
    </source>
</evidence>
<evidence type="ECO:0000256" key="1">
    <source>
        <dbReference type="SAM" id="Phobius"/>
    </source>
</evidence>
<dbReference type="Pfam" id="PF07705">
    <property type="entry name" value="CARDB"/>
    <property type="match status" value="2"/>
</dbReference>
<gene>
    <name evidence="4" type="ORF">MMAB1_3136</name>
</gene>
<dbReference type="Proteomes" id="UP000069850">
    <property type="component" value="Chromosome 1"/>
</dbReference>
<sequence>MNSMNIFRNISWLCVLIALVFITAPVSAIYDFEGIPLRAAAQGEVQGDVLTFGTYGLTAPPIECTFSLPAKPVWARVYTGIWGGTERYTGWEEISVNNGVPARRDLFGKDDRNEETYVSGYGVYWVAHDCTDQLRGGKNTIKLTTSRGQPESRIDGRSYGIFVVAVVEDAGKPVTRYWIAEGNENLHGEGWAGTNPTRHDTCEITFEKAPLAENAAADLTVVLLASTKGQPDYVLFNGEDLGVPVTDLSLYPEGARDIGNECIGDATGGAGVEARYVDVETFDLGRLLKDTNHVVFERGRDLDGDGEISTTGSKPEGEDYIHPCSVILTVRRPGASPAPDFSVDAPVATGAYAGEEATIQATVRNHGARPDGKIAVVFSVDGRAVRTVEVEPARSGVQQVETGVTLAEGRHTISVRVDATGDADPVDNEASVELTVGTIPDLSVAIGAPVRAGAEAHAASPQQSPAPLVALIAGLSLAALLAAMRPPGGKIAIALVAGAVIVAACPLVAPPAAAAGFSDYTIPITVRNGGGSDVGAFDLAIYLDGDKAAVKHVDGIGAGATVTIDVPLYTTPGKHRLRVVADEKGAIKDSNRANNIAEGEYVFP</sequence>
<dbReference type="KEGG" id="mema:MMAB1_3136"/>
<proteinExistence type="predicted"/>
<feature type="transmembrane region" description="Helical" evidence="1">
    <location>
        <begin position="491"/>
        <end position="509"/>
    </location>
</feature>
<keyword evidence="1" id="KW-0812">Transmembrane</keyword>
<dbReference type="AlphaFoldDB" id="A0A0X8XXW3"/>
<keyword evidence="1" id="KW-0472">Membrane</keyword>
<dbReference type="Gene3D" id="2.60.40.10">
    <property type="entry name" value="Immunoglobulins"/>
    <property type="match status" value="2"/>
</dbReference>
<dbReference type="InterPro" id="IPR011635">
    <property type="entry name" value="CARDB"/>
</dbReference>
<dbReference type="InterPro" id="IPR021779">
    <property type="entry name" value="DUF3344"/>
</dbReference>
<dbReference type="Pfam" id="PF11824">
    <property type="entry name" value="DUF3344"/>
    <property type="match status" value="1"/>
</dbReference>
<feature type="domain" description="CARDB" evidence="2">
    <location>
        <begin position="339"/>
        <end position="422"/>
    </location>
</feature>